<sequence>MLAGRLDVGTATFAVREVPEPEAGPGQVRIAVAAAGVCLSDVHLIEGMLKPQYLRGDTVTLGHEVAGVID</sequence>
<evidence type="ECO:0000313" key="5">
    <source>
        <dbReference type="Proteomes" id="UP001500102"/>
    </source>
</evidence>
<dbReference type="InterPro" id="IPR011032">
    <property type="entry name" value="GroES-like_sf"/>
</dbReference>
<evidence type="ECO:0000256" key="2">
    <source>
        <dbReference type="ARBA" id="ARBA00023002"/>
    </source>
</evidence>
<name>A0ABP5L8J5_9MICC</name>
<evidence type="ECO:0000313" key="4">
    <source>
        <dbReference type="EMBL" id="GAA2143293.1"/>
    </source>
</evidence>
<gene>
    <name evidence="4" type="ORF">GCM10009825_33440</name>
</gene>
<dbReference type="InterPro" id="IPR013154">
    <property type="entry name" value="ADH-like_N"/>
</dbReference>
<dbReference type="Proteomes" id="UP001500102">
    <property type="component" value="Unassembled WGS sequence"/>
</dbReference>
<dbReference type="PANTHER" id="PTHR43401">
    <property type="entry name" value="L-THREONINE 3-DEHYDROGENASE"/>
    <property type="match status" value="1"/>
</dbReference>
<keyword evidence="5" id="KW-1185">Reference proteome</keyword>
<dbReference type="SUPFAM" id="SSF50129">
    <property type="entry name" value="GroES-like"/>
    <property type="match status" value="1"/>
</dbReference>
<comment type="caution">
    <text evidence="4">The sequence shown here is derived from an EMBL/GenBank/DDBJ whole genome shotgun (WGS) entry which is preliminary data.</text>
</comment>
<dbReference type="Pfam" id="PF08240">
    <property type="entry name" value="ADH_N"/>
    <property type="match status" value="1"/>
</dbReference>
<dbReference type="PANTHER" id="PTHR43401:SF2">
    <property type="entry name" value="L-THREONINE 3-DEHYDROGENASE"/>
    <property type="match status" value="1"/>
</dbReference>
<dbReference type="EMBL" id="BAAAQB010000041">
    <property type="protein sequence ID" value="GAA2143293.1"/>
    <property type="molecule type" value="Genomic_DNA"/>
</dbReference>
<comment type="cofactor">
    <cofactor evidence="1">
        <name>Zn(2+)</name>
        <dbReference type="ChEBI" id="CHEBI:29105"/>
    </cofactor>
</comment>
<evidence type="ECO:0000256" key="1">
    <source>
        <dbReference type="ARBA" id="ARBA00001947"/>
    </source>
</evidence>
<accession>A0ABP5L8J5</accession>
<dbReference type="InterPro" id="IPR050129">
    <property type="entry name" value="Zn_alcohol_dh"/>
</dbReference>
<dbReference type="Gene3D" id="3.90.180.10">
    <property type="entry name" value="Medium-chain alcohol dehydrogenases, catalytic domain"/>
    <property type="match status" value="1"/>
</dbReference>
<protein>
    <recommendedName>
        <fullName evidence="3">Alcohol dehydrogenase-like N-terminal domain-containing protein</fullName>
    </recommendedName>
</protein>
<keyword evidence="2" id="KW-0560">Oxidoreductase</keyword>
<organism evidence="4 5">
    <name type="scientific">Arthrobacter humicola</name>
    <dbReference type="NCBI Taxonomy" id="409291"/>
    <lineage>
        <taxon>Bacteria</taxon>
        <taxon>Bacillati</taxon>
        <taxon>Actinomycetota</taxon>
        <taxon>Actinomycetes</taxon>
        <taxon>Micrococcales</taxon>
        <taxon>Micrococcaceae</taxon>
        <taxon>Arthrobacter</taxon>
    </lineage>
</organism>
<dbReference type="RefSeq" id="WP_344367540.1">
    <property type="nucleotide sequence ID" value="NZ_BAAAQB010000041.1"/>
</dbReference>
<evidence type="ECO:0000259" key="3">
    <source>
        <dbReference type="Pfam" id="PF08240"/>
    </source>
</evidence>
<proteinExistence type="predicted"/>
<feature type="domain" description="Alcohol dehydrogenase-like N-terminal" evidence="3">
    <location>
        <begin position="24"/>
        <end position="69"/>
    </location>
</feature>
<reference evidence="5" key="1">
    <citation type="journal article" date="2019" name="Int. J. Syst. Evol. Microbiol.">
        <title>The Global Catalogue of Microorganisms (GCM) 10K type strain sequencing project: providing services to taxonomists for standard genome sequencing and annotation.</title>
        <authorList>
            <consortium name="The Broad Institute Genomics Platform"/>
            <consortium name="The Broad Institute Genome Sequencing Center for Infectious Disease"/>
            <person name="Wu L."/>
            <person name="Ma J."/>
        </authorList>
    </citation>
    <scope>NUCLEOTIDE SEQUENCE [LARGE SCALE GENOMIC DNA]</scope>
    <source>
        <strain evidence="5">JCM 15921</strain>
    </source>
</reference>